<accession>S8FPQ2</accession>
<feature type="transmembrane region" description="Helical" evidence="11">
    <location>
        <begin position="245"/>
        <end position="265"/>
    </location>
</feature>
<dbReference type="GO" id="GO:0000139">
    <property type="term" value="C:Golgi membrane"/>
    <property type="evidence" value="ECO:0007669"/>
    <property type="project" value="UniProtKB-SubCell"/>
</dbReference>
<reference evidence="13 14" key="1">
    <citation type="journal article" date="2012" name="Science">
        <title>The Paleozoic origin of enzymatic lignin decomposition reconstructed from 31 fungal genomes.</title>
        <authorList>
            <person name="Floudas D."/>
            <person name="Binder M."/>
            <person name="Riley R."/>
            <person name="Barry K."/>
            <person name="Blanchette R.A."/>
            <person name="Henrissat B."/>
            <person name="Martinez A.T."/>
            <person name="Otillar R."/>
            <person name="Spatafora J.W."/>
            <person name="Yadav J.S."/>
            <person name="Aerts A."/>
            <person name="Benoit I."/>
            <person name="Boyd A."/>
            <person name="Carlson A."/>
            <person name="Copeland A."/>
            <person name="Coutinho P.M."/>
            <person name="de Vries R.P."/>
            <person name="Ferreira P."/>
            <person name="Findley K."/>
            <person name="Foster B."/>
            <person name="Gaskell J."/>
            <person name="Glotzer D."/>
            <person name="Gorecki P."/>
            <person name="Heitman J."/>
            <person name="Hesse C."/>
            <person name="Hori C."/>
            <person name="Igarashi K."/>
            <person name="Jurgens J.A."/>
            <person name="Kallen N."/>
            <person name="Kersten P."/>
            <person name="Kohler A."/>
            <person name="Kuees U."/>
            <person name="Kumar T.K.A."/>
            <person name="Kuo A."/>
            <person name="LaButti K."/>
            <person name="Larrondo L.F."/>
            <person name="Lindquist E."/>
            <person name="Ling A."/>
            <person name="Lombard V."/>
            <person name="Lucas S."/>
            <person name="Lundell T."/>
            <person name="Martin R."/>
            <person name="McLaughlin D.J."/>
            <person name="Morgenstern I."/>
            <person name="Morin E."/>
            <person name="Murat C."/>
            <person name="Nagy L.G."/>
            <person name="Nolan M."/>
            <person name="Ohm R.A."/>
            <person name="Patyshakuliyeva A."/>
            <person name="Rokas A."/>
            <person name="Ruiz-Duenas F.J."/>
            <person name="Sabat G."/>
            <person name="Salamov A."/>
            <person name="Samejima M."/>
            <person name="Schmutz J."/>
            <person name="Slot J.C."/>
            <person name="St John F."/>
            <person name="Stenlid J."/>
            <person name="Sun H."/>
            <person name="Sun S."/>
            <person name="Syed K."/>
            <person name="Tsang A."/>
            <person name="Wiebenga A."/>
            <person name="Young D."/>
            <person name="Pisabarro A."/>
            <person name="Eastwood D.C."/>
            <person name="Martin F."/>
            <person name="Cullen D."/>
            <person name="Grigoriev I.V."/>
            <person name="Hibbett D.S."/>
        </authorList>
    </citation>
    <scope>NUCLEOTIDE SEQUENCE</scope>
    <source>
        <strain evidence="14">FP-58527</strain>
    </source>
</reference>
<feature type="compositionally biased region" description="Low complexity" evidence="10">
    <location>
        <begin position="580"/>
        <end position="595"/>
    </location>
</feature>
<evidence type="ECO:0000256" key="3">
    <source>
        <dbReference type="ARBA" id="ARBA00008640"/>
    </source>
</evidence>
<keyword evidence="8" id="KW-0333">Golgi apparatus</keyword>
<keyword evidence="7 11" id="KW-1133">Transmembrane helix</keyword>
<dbReference type="EMBL" id="KE504150">
    <property type="protein sequence ID" value="EPT00270.1"/>
    <property type="molecule type" value="Genomic_DNA"/>
</dbReference>
<feature type="transmembrane region" description="Helical" evidence="11">
    <location>
        <begin position="164"/>
        <end position="188"/>
    </location>
</feature>
<evidence type="ECO:0000259" key="12">
    <source>
        <dbReference type="Pfam" id="PF09335"/>
    </source>
</evidence>
<evidence type="ECO:0000256" key="11">
    <source>
        <dbReference type="SAM" id="Phobius"/>
    </source>
</evidence>
<proteinExistence type="inferred from homology"/>
<feature type="compositionally biased region" description="Low complexity" evidence="10">
    <location>
        <begin position="608"/>
        <end position="621"/>
    </location>
</feature>
<dbReference type="eggNOG" id="KOG3140">
    <property type="taxonomic scope" value="Eukaryota"/>
</dbReference>
<evidence type="ECO:0000256" key="10">
    <source>
        <dbReference type="SAM" id="MobiDB-lite"/>
    </source>
</evidence>
<keyword evidence="14" id="KW-1185">Reference proteome</keyword>
<feature type="transmembrane region" description="Helical" evidence="11">
    <location>
        <begin position="136"/>
        <end position="157"/>
    </location>
</feature>
<comment type="subcellular location">
    <subcellularLocation>
        <location evidence="2">Golgi apparatus membrane</location>
        <topology evidence="2">Multi-pass membrane protein</topology>
    </subcellularLocation>
</comment>
<dbReference type="OrthoDB" id="166803at2759"/>
<gene>
    <name evidence="13" type="ORF">FOMPIDRAFT_1146723</name>
</gene>
<evidence type="ECO:0000313" key="14">
    <source>
        <dbReference type="Proteomes" id="UP000015241"/>
    </source>
</evidence>
<dbReference type="PANTHER" id="PTHR47549:SF2">
    <property type="entry name" value="GOLGI APPARATUS MEMBRANE PROTEIN TVP38"/>
    <property type="match status" value="1"/>
</dbReference>
<evidence type="ECO:0000256" key="9">
    <source>
        <dbReference type="ARBA" id="ARBA00023136"/>
    </source>
</evidence>
<evidence type="ECO:0000256" key="7">
    <source>
        <dbReference type="ARBA" id="ARBA00022989"/>
    </source>
</evidence>
<feature type="compositionally biased region" description="Polar residues" evidence="10">
    <location>
        <begin position="628"/>
        <end position="637"/>
    </location>
</feature>
<comment type="similarity">
    <text evidence="3">Belongs to the TVP38/TMEM64 family.</text>
</comment>
<comment type="function">
    <text evidence="1">Golgi membrane protein involved in vesicular trafficking and spindle migration.</text>
</comment>
<feature type="compositionally biased region" description="Pro residues" evidence="10">
    <location>
        <begin position="532"/>
        <end position="541"/>
    </location>
</feature>
<feature type="domain" description="VTT" evidence="12">
    <location>
        <begin position="162"/>
        <end position="275"/>
    </location>
</feature>
<evidence type="ECO:0000256" key="2">
    <source>
        <dbReference type="ARBA" id="ARBA00004653"/>
    </source>
</evidence>
<feature type="region of interest" description="Disordered" evidence="10">
    <location>
        <begin position="412"/>
        <end position="637"/>
    </location>
</feature>
<feature type="transmembrane region" description="Helical" evidence="11">
    <location>
        <begin position="103"/>
        <end position="124"/>
    </location>
</feature>
<feature type="compositionally biased region" description="Polar residues" evidence="10">
    <location>
        <begin position="446"/>
        <end position="456"/>
    </location>
</feature>
<dbReference type="Proteomes" id="UP000015241">
    <property type="component" value="Unassembled WGS sequence"/>
</dbReference>
<feature type="transmembrane region" description="Helical" evidence="11">
    <location>
        <begin position="296"/>
        <end position="313"/>
    </location>
</feature>
<feature type="compositionally biased region" description="Pro residues" evidence="10">
    <location>
        <begin position="471"/>
        <end position="482"/>
    </location>
</feature>
<evidence type="ECO:0000313" key="13">
    <source>
        <dbReference type="EMBL" id="EPT00270.1"/>
    </source>
</evidence>
<evidence type="ECO:0000256" key="4">
    <source>
        <dbReference type="ARBA" id="ARBA00013533"/>
    </source>
</evidence>
<evidence type="ECO:0000256" key="6">
    <source>
        <dbReference type="ARBA" id="ARBA00022692"/>
    </source>
</evidence>
<dbReference type="STRING" id="743788.S8FPQ2"/>
<dbReference type="PANTHER" id="PTHR47549">
    <property type="entry name" value="GOLGI APPARATUS MEMBRANE PROTEIN TVP38-RELATED"/>
    <property type="match status" value="1"/>
</dbReference>
<evidence type="ECO:0000256" key="1">
    <source>
        <dbReference type="ARBA" id="ARBA00002978"/>
    </source>
</evidence>
<keyword evidence="6 11" id="KW-0812">Transmembrane</keyword>
<dbReference type="HOGENOM" id="CLU_021545_2_0_1"/>
<dbReference type="InterPro" id="IPR032816">
    <property type="entry name" value="VTT_dom"/>
</dbReference>
<evidence type="ECO:0000256" key="5">
    <source>
        <dbReference type="ARBA" id="ARBA00020673"/>
    </source>
</evidence>
<dbReference type="Pfam" id="PF09335">
    <property type="entry name" value="VTT_dom"/>
    <property type="match status" value="1"/>
</dbReference>
<dbReference type="AlphaFoldDB" id="S8FPQ2"/>
<sequence length="637" mass="68860">MTSYQAYGNNSRASPTPYTSAAPNLAGDGQFYPPGASSISLDDDSHASPFKYNKKGGDAAVDMRAITRTPSPTPSEAEELTRTSLFDWKAMAHWRYWIRREWLWYYVIFIIALVAAILFTVYHTQLVKWLQPAANWMHALPAGFLIPIGILFVISFPPLFGHEIVAILCGVVWGLGIGFAIVCAGTFLGELGNFYAFKYCCTARGDKLEKTDLRYACMAKVIRDGGIKVALITRLSAIPGHFSTAVFSTCGMSVWTFIISAFLSLPKQFITVYLGVALEQSDKGGGSTSDRIIKDVVLAVTAIITFVAMWYIYRLMNMAKPAVIYERRKARQAKLMGMGSSPYGRSSMLQSNNSVAFNPSSSDESEVPLTARTEAFGDAAYQQWDSNGRAIGHAGDPTLYMPEPRRAAPIRPFAEASTYRPQGQRQDSGASMGSAYQMSERGGYQSAPTRSDTMLTNPHPYGIAAASSSPTRPPFTASPPPMRTAYTASPPAIPPPVSAPAHLTPPQSPRTARPLQTAPTQSQNPYAIHSVPTPPPIPNPYADPYAAYAPSPPPSMPAGAQSAAYSMGSAPSSPAPHFTGGYPYGQPQGQVQMPGSAPLPPSYSHGFAQQQQQYPQTSAPQHGGYPTYESSTTPELR</sequence>
<evidence type="ECO:0000256" key="8">
    <source>
        <dbReference type="ARBA" id="ARBA00023034"/>
    </source>
</evidence>
<protein>
    <recommendedName>
        <fullName evidence="4">Golgi apparatus membrane protein TVP38</fullName>
    </recommendedName>
    <alternativeName>
        <fullName evidence="5">Golgi apparatus membrane protein tvp38</fullName>
    </alternativeName>
</protein>
<name>S8FPQ2_FOMSC</name>
<feature type="compositionally biased region" description="Polar residues" evidence="10">
    <location>
        <begin position="419"/>
        <end position="437"/>
    </location>
</feature>
<dbReference type="InParanoid" id="S8FPQ2"/>
<dbReference type="InterPro" id="IPR051076">
    <property type="entry name" value="Golgi_membrane_TVP38/TMEM64"/>
</dbReference>
<keyword evidence="9 11" id="KW-0472">Membrane</keyword>
<organism evidence="13 14">
    <name type="scientific">Fomitopsis schrenkii</name>
    <name type="common">Brown rot fungus</name>
    <dbReference type="NCBI Taxonomy" id="2126942"/>
    <lineage>
        <taxon>Eukaryota</taxon>
        <taxon>Fungi</taxon>
        <taxon>Dikarya</taxon>
        <taxon>Basidiomycota</taxon>
        <taxon>Agaricomycotina</taxon>
        <taxon>Agaricomycetes</taxon>
        <taxon>Polyporales</taxon>
        <taxon>Fomitopsis</taxon>
    </lineage>
</organism>